<reference evidence="1" key="1">
    <citation type="journal article" date="2021" name="Proc. Natl. Acad. Sci. U.S.A.">
        <title>A Catalog of Tens of Thousands of Viruses from Human Metagenomes Reveals Hidden Associations with Chronic Diseases.</title>
        <authorList>
            <person name="Tisza M.J."/>
            <person name="Buck C.B."/>
        </authorList>
    </citation>
    <scope>NUCLEOTIDE SEQUENCE</scope>
    <source>
        <strain evidence="1">Ctu9a31</strain>
    </source>
</reference>
<protein>
    <submittedName>
        <fullName evidence="1">Uncharacterized protein</fullName>
    </submittedName>
</protein>
<evidence type="ECO:0000313" key="1">
    <source>
        <dbReference type="EMBL" id="DAE15825.1"/>
    </source>
</evidence>
<accession>A0A8S5QAJ8</accession>
<proteinExistence type="predicted"/>
<organism evidence="1">
    <name type="scientific">Siphoviridae sp. ctu9a31</name>
    <dbReference type="NCBI Taxonomy" id="2825712"/>
    <lineage>
        <taxon>Viruses</taxon>
        <taxon>Duplodnaviria</taxon>
        <taxon>Heunggongvirae</taxon>
        <taxon>Uroviricota</taxon>
        <taxon>Caudoviricetes</taxon>
    </lineage>
</organism>
<sequence>MALHYAICRPVRKSTNTNILIISAGTTATPAYSEMARPLDAVWI</sequence>
<dbReference type="EMBL" id="BK015613">
    <property type="protein sequence ID" value="DAE15825.1"/>
    <property type="molecule type" value="Genomic_DNA"/>
</dbReference>
<name>A0A8S5QAJ8_9CAUD</name>